<sequence length="143" mass="16591">MVIGYTTGVYDLFHIGHLNLLRNAKSMCDKLIVGVTTDELVSYKNKRSVIPFEERLEIVRSNRYVDAVIPQESMNKFEAWEKIKFDVMFVGDDWYSSDKWQQLEQQFNEVGVRIVYFPYTKGTSSTLINSVLLSIRNDALPNL</sequence>
<dbReference type="InterPro" id="IPR004821">
    <property type="entry name" value="Cyt_trans-like"/>
</dbReference>
<evidence type="ECO:0000313" key="5">
    <source>
        <dbReference type="Proteomes" id="UP000556026"/>
    </source>
</evidence>
<dbReference type="PANTHER" id="PTHR43793:SF1">
    <property type="entry name" value="FAD SYNTHASE"/>
    <property type="match status" value="1"/>
</dbReference>
<evidence type="ECO:0000256" key="1">
    <source>
        <dbReference type="ARBA" id="ARBA00022679"/>
    </source>
</evidence>
<evidence type="ECO:0000259" key="3">
    <source>
        <dbReference type="Pfam" id="PF01467"/>
    </source>
</evidence>
<dbReference type="InterPro" id="IPR050385">
    <property type="entry name" value="Archaeal_FAD_synthase"/>
</dbReference>
<keyword evidence="1 4" id="KW-0808">Transferase</keyword>
<gene>
    <name evidence="4" type="ORF">GMST_17230</name>
</gene>
<keyword evidence="2" id="KW-0548">Nucleotidyltransferase</keyword>
<dbReference type="AlphaFoldDB" id="A0A6V8MHD4"/>
<dbReference type="SUPFAM" id="SSF52374">
    <property type="entry name" value="Nucleotidylyl transferase"/>
    <property type="match status" value="1"/>
</dbReference>
<organism evidence="4 5">
    <name type="scientific">Geomonas silvestris</name>
    <dbReference type="NCBI Taxonomy" id="2740184"/>
    <lineage>
        <taxon>Bacteria</taxon>
        <taxon>Pseudomonadati</taxon>
        <taxon>Thermodesulfobacteriota</taxon>
        <taxon>Desulfuromonadia</taxon>
        <taxon>Geobacterales</taxon>
        <taxon>Geobacteraceae</taxon>
        <taxon>Geomonas</taxon>
    </lineage>
</organism>
<dbReference type="RefSeq" id="WP_183354236.1">
    <property type="nucleotide sequence ID" value="NZ_BLXX01000004.1"/>
</dbReference>
<protein>
    <submittedName>
        <fullName evidence="4">Cytidyltransferase</fullName>
    </submittedName>
</protein>
<dbReference type="Gene3D" id="3.40.50.620">
    <property type="entry name" value="HUPs"/>
    <property type="match status" value="1"/>
</dbReference>
<reference evidence="5" key="1">
    <citation type="submission" date="2020-06" db="EMBL/GenBank/DDBJ databases">
        <title>Draft genomic sequence of Geomonas sp. Red330.</title>
        <authorList>
            <person name="Itoh H."/>
            <person name="Zhenxing X."/>
            <person name="Ushijima N."/>
            <person name="Masuda Y."/>
            <person name="Shiratori Y."/>
            <person name="Senoo K."/>
        </authorList>
    </citation>
    <scope>NUCLEOTIDE SEQUENCE [LARGE SCALE GENOMIC DNA]</scope>
    <source>
        <strain evidence="5">Red330</strain>
    </source>
</reference>
<proteinExistence type="predicted"/>
<evidence type="ECO:0000256" key="2">
    <source>
        <dbReference type="ARBA" id="ARBA00022695"/>
    </source>
</evidence>
<feature type="domain" description="Cytidyltransferase-like" evidence="3">
    <location>
        <begin position="5"/>
        <end position="128"/>
    </location>
</feature>
<accession>A0A6V8MHD4</accession>
<dbReference type="Pfam" id="PF01467">
    <property type="entry name" value="CTP_transf_like"/>
    <property type="match status" value="1"/>
</dbReference>
<dbReference type="EMBL" id="BLXX01000004">
    <property type="protein sequence ID" value="GFO59398.1"/>
    <property type="molecule type" value="Genomic_DNA"/>
</dbReference>
<name>A0A6V8MHD4_9BACT</name>
<keyword evidence="5" id="KW-1185">Reference proteome</keyword>
<evidence type="ECO:0000313" key="4">
    <source>
        <dbReference type="EMBL" id="GFO59398.1"/>
    </source>
</evidence>
<comment type="caution">
    <text evidence="4">The sequence shown here is derived from an EMBL/GenBank/DDBJ whole genome shotgun (WGS) entry which is preliminary data.</text>
</comment>
<dbReference type="InterPro" id="IPR014729">
    <property type="entry name" value="Rossmann-like_a/b/a_fold"/>
</dbReference>
<dbReference type="NCBIfam" id="TIGR00125">
    <property type="entry name" value="cyt_tran_rel"/>
    <property type="match status" value="1"/>
</dbReference>
<dbReference type="GO" id="GO:0016779">
    <property type="term" value="F:nucleotidyltransferase activity"/>
    <property type="evidence" value="ECO:0007669"/>
    <property type="project" value="UniProtKB-KW"/>
</dbReference>
<dbReference type="PANTHER" id="PTHR43793">
    <property type="entry name" value="FAD SYNTHASE"/>
    <property type="match status" value="1"/>
</dbReference>
<dbReference type="Proteomes" id="UP000556026">
    <property type="component" value="Unassembled WGS sequence"/>
</dbReference>